<feature type="domain" description="DUF4143" evidence="1">
    <location>
        <begin position="2"/>
        <end position="110"/>
    </location>
</feature>
<dbReference type="AlphaFoldDB" id="A0A7V3ZWL3"/>
<gene>
    <name evidence="2" type="ORF">ENU66_01155</name>
</gene>
<protein>
    <submittedName>
        <fullName evidence="2">DUF4143 domain-containing protein</fullName>
    </submittedName>
</protein>
<dbReference type="PANTHER" id="PTHR43566:SF1">
    <property type="entry name" value="AAA+ ATPASE DOMAIN-CONTAINING PROTEIN"/>
    <property type="match status" value="1"/>
</dbReference>
<proteinExistence type="predicted"/>
<name>A0A7V3ZWL3_UNCW3</name>
<dbReference type="InterPro" id="IPR025420">
    <property type="entry name" value="DUF4143"/>
</dbReference>
<organism evidence="2">
    <name type="scientific">candidate division WOR-3 bacterium</name>
    <dbReference type="NCBI Taxonomy" id="2052148"/>
    <lineage>
        <taxon>Bacteria</taxon>
        <taxon>Bacteria division WOR-3</taxon>
    </lineage>
</organism>
<comment type="caution">
    <text evidence="2">The sequence shown here is derived from an EMBL/GenBank/DDBJ whole genome shotgun (WGS) entry which is preliminary data.</text>
</comment>
<evidence type="ECO:0000313" key="2">
    <source>
        <dbReference type="EMBL" id="HGL16937.1"/>
    </source>
</evidence>
<dbReference type="EMBL" id="DTDJ01000012">
    <property type="protein sequence ID" value="HGL16937.1"/>
    <property type="molecule type" value="Genomic_DNA"/>
</dbReference>
<dbReference type="PANTHER" id="PTHR43566">
    <property type="entry name" value="CONSERVED PROTEIN"/>
    <property type="match status" value="1"/>
</dbReference>
<sequence>MDLLDKTYVIFQFKPFKESLRNVISEKSKYYFYDVGIKNALIADLREIEKSDPKEVGLLFENFFISEHLKKCRYTKQASTLYFYKDYEQRKVDLIEKDVEGNIKGFEIKFNPTEKVKIPKKLTPNFTFKWYTPTTSSNLLLLNALKYYN</sequence>
<reference evidence="2" key="1">
    <citation type="journal article" date="2020" name="mSystems">
        <title>Genome- and Community-Level Interaction Insights into Carbon Utilization and Element Cycling Functions of Hydrothermarchaeota in Hydrothermal Sediment.</title>
        <authorList>
            <person name="Zhou Z."/>
            <person name="Liu Y."/>
            <person name="Xu W."/>
            <person name="Pan J."/>
            <person name="Luo Z.H."/>
            <person name="Li M."/>
        </authorList>
    </citation>
    <scope>NUCLEOTIDE SEQUENCE [LARGE SCALE GENOMIC DNA]</scope>
    <source>
        <strain evidence="2">SpSt-69</strain>
    </source>
</reference>
<accession>A0A7V3ZWL3</accession>
<dbReference type="Pfam" id="PF13635">
    <property type="entry name" value="DUF4143"/>
    <property type="match status" value="1"/>
</dbReference>
<evidence type="ECO:0000259" key="1">
    <source>
        <dbReference type="Pfam" id="PF13635"/>
    </source>
</evidence>